<dbReference type="EMBL" id="LELG01000140">
    <property type="protein sequence ID" value="KMQ80183.1"/>
    <property type="molecule type" value="Genomic_DNA"/>
</dbReference>
<evidence type="ECO:0000313" key="1">
    <source>
        <dbReference type="EMBL" id="KMQ80183.1"/>
    </source>
</evidence>
<comment type="caution">
    <text evidence="1">The sequence shown here is derived from an EMBL/GenBank/DDBJ whole genome shotgun (WGS) entry which is preliminary data.</text>
</comment>
<name>A0ABR5HM89_9BURK</name>
<organism evidence="1 2">
    <name type="scientific">Candidatus Burkholderia pumila</name>
    <dbReference type="NCBI Taxonomy" id="1090375"/>
    <lineage>
        <taxon>Bacteria</taxon>
        <taxon>Pseudomonadati</taxon>
        <taxon>Pseudomonadota</taxon>
        <taxon>Betaproteobacteria</taxon>
        <taxon>Burkholderiales</taxon>
        <taxon>Burkholderiaceae</taxon>
        <taxon>Burkholderia</taxon>
    </lineage>
</organism>
<evidence type="ECO:0008006" key="3">
    <source>
        <dbReference type="Google" id="ProtNLM"/>
    </source>
</evidence>
<sequence>MRVLFKSRDPEAIAMHELVKARSEFVFRRRAWLISRATVSLSDINGPRGGLDKRCQVELQVDRERIVMATSIVRDWRGAIDLALAKAVKSLVRKRDNLKPTRRLRVQHEDDRCGERVRLIAPSNPAAQDSFPAMTVARFHSTRACAFPACRDPSAAFPVTRR</sequence>
<keyword evidence="2" id="KW-1185">Reference proteome</keyword>
<gene>
    <name evidence="1" type="ORF">BPMI_02952c</name>
</gene>
<protein>
    <recommendedName>
        <fullName evidence="3">HPF/RaiA family ribosome-associated protein</fullName>
    </recommendedName>
</protein>
<dbReference type="SUPFAM" id="SSF69754">
    <property type="entry name" value="Ribosome binding protein Y (YfiA homologue)"/>
    <property type="match status" value="1"/>
</dbReference>
<dbReference type="InterPro" id="IPR036567">
    <property type="entry name" value="RHF-like"/>
</dbReference>
<proteinExistence type="predicted"/>
<accession>A0ABR5HM89</accession>
<reference evidence="1 2" key="1">
    <citation type="submission" date="2015-06" db="EMBL/GenBank/DDBJ databases">
        <title>Comparative genomics of Burkholderia leaf nodule symbionts.</title>
        <authorList>
            <person name="Carlier A."/>
            <person name="Eberl L."/>
            <person name="Pinto-Carbo M."/>
        </authorList>
    </citation>
    <scope>NUCLEOTIDE SEQUENCE [LARGE SCALE GENOMIC DNA]</scope>
    <source>
        <strain evidence="1 2">UZHbot3</strain>
    </source>
</reference>
<dbReference type="Proteomes" id="UP000242951">
    <property type="component" value="Unassembled WGS sequence"/>
</dbReference>
<evidence type="ECO:0000313" key="2">
    <source>
        <dbReference type="Proteomes" id="UP000242951"/>
    </source>
</evidence>